<dbReference type="GeneID" id="103521505"/>
<dbReference type="SUPFAM" id="SSF47473">
    <property type="entry name" value="EF-hand"/>
    <property type="match status" value="1"/>
</dbReference>
<keyword evidence="14 19" id="KW-0472">Membrane</keyword>
<dbReference type="InterPro" id="IPR002048">
    <property type="entry name" value="EF_hand_dom"/>
</dbReference>
<dbReference type="FunFam" id="3.40.50.80:FF:000020">
    <property type="entry name" value="Dual oxidase 1"/>
    <property type="match status" value="1"/>
</dbReference>
<dbReference type="PANTHER" id="PTHR11972:SF175">
    <property type="entry name" value="NAD(P)H OXIDASE (H2O2-FORMING)"/>
    <property type="match status" value="1"/>
</dbReference>
<dbReference type="Pfam" id="PF03098">
    <property type="entry name" value="An_peroxidase"/>
    <property type="match status" value="2"/>
</dbReference>
<dbReference type="InterPro" id="IPR017938">
    <property type="entry name" value="Riboflavin_synthase-like_b-brl"/>
</dbReference>
<dbReference type="GO" id="GO:0009886">
    <property type="term" value="P:post-embryonic animal morphogenesis"/>
    <property type="evidence" value="ECO:0007669"/>
    <property type="project" value="UniProtKB-ARBA"/>
</dbReference>
<dbReference type="SUPFAM" id="SSF48113">
    <property type="entry name" value="Heme-dependent peroxidases"/>
    <property type="match status" value="1"/>
</dbReference>
<evidence type="ECO:0000256" key="18">
    <source>
        <dbReference type="ARBA" id="ARBA00048762"/>
    </source>
</evidence>
<dbReference type="GO" id="GO:0020037">
    <property type="term" value="F:heme binding"/>
    <property type="evidence" value="ECO:0007669"/>
    <property type="project" value="InterPro"/>
</dbReference>
<dbReference type="GO" id="GO:0042742">
    <property type="term" value="P:defense response to bacterium"/>
    <property type="evidence" value="ECO:0007669"/>
    <property type="project" value="UniProtKB-ARBA"/>
</dbReference>
<keyword evidence="8" id="KW-0677">Repeat</keyword>
<feature type="transmembrane region" description="Helical" evidence="19">
    <location>
        <begin position="471"/>
        <end position="488"/>
    </location>
</feature>
<dbReference type="InterPro" id="IPR013112">
    <property type="entry name" value="FAD-bd_8"/>
</dbReference>
<evidence type="ECO:0000256" key="2">
    <source>
        <dbReference type="ARBA" id="ARBA00005644"/>
    </source>
</evidence>
<feature type="domain" description="EF-hand" evidence="21">
    <location>
        <begin position="77"/>
        <end position="112"/>
    </location>
</feature>
<keyword evidence="4" id="KW-0575">Peroxidase</keyword>
<keyword evidence="9" id="KW-0274">FAD</keyword>
<dbReference type="PROSITE" id="PS50222">
    <property type="entry name" value="EF_HAND_2"/>
    <property type="match status" value="2"/>
</dbReference>
<keyword evidence="20" id="KW-0732">Signal</keyword>
<evidence type="ECO:0000259" key="21">
    <source>
        <dbReference type="PROSITE" id="PS50222"/>
    </source>
</evidence>
<dbReference type="KEGG" id="dci:103521505"/>
<dbReference type="Gene3D" id="1.10.640.10">
    <property type="entry name" value="Haem peroxidase domain superfamily, animal type"/>
    <property type="match status" value="1"/>
</dbReference>
<keyword evidence="23" id="KW-1185">Reference proteome</keyword>
<dbReference type="GO" id="GO:0006979">
    <property type="term" value="P:response to oxidative stress"/>
    <property type="evidence" value="ECO:0007669"/>
    <property type="project" value="InterPro"/>
</dbReference>
<dbReference type="GO" id="GO:0016175">
    <property type="term" value="F:superoxide-generating NAD(P)H oxidase activity"/>
    <property type="evidence" value="ECO:0007669"/>
    <property type="project" value="UniProtKB-ARBA"/>
</dbReference>
<evidence type="ECO:0000256" key="3">
    <source>
        <dbReference type="ARBA" id="ARBA00012698"/>
    </source>
</evidence>
<evidence type="ECO:0000256" key="12">
    <source>
        <dbReference type="ARBA" id="ARBA00022989"/>
    </source>
</evidence>
<protein>
    <recommendedName>
        <fullName evidence="3">NAD(P)H oxidase (H2O2-forming)</fullName>
        <ecNumber evidence="3">1.6.3.1</ecNumber>
    </recommendedName>
</protein>
<evidence type="ECO:0000256" key="15">
    <source>
        <dbReference type="ARBA" id="ARBA00023180"/>
    </source>
</evidence>
<comment type="similarity">
    <text evidence="2">In the N-terminal section; belongs to the peroxidase family.</text>
</comment>
<feature type="signal peptide" evidence="20">
    <location>
        <begin position="1"/>
        <end position="27"/>
    </location>
</feature>
<evidence type="ECO:0000256" key="13">
    <source>
        <dbReference type="ARBA" id="ARBA00023002"/>
    </source>
</evidence>
<feature type="domain" description="FAD-binding FR-type" evidence="22">
    <location>
        <begin position="492"/>
        <end position="598"/>
    </location>
</feature>
<keyword evidence="13" id="KW-0560">Oxidoreductase</keyword>
<dbReference type="SUPFAM" id="SSF52343">
    <property type="entry name" value="Ferredoxin reductase-like, C-terminal NADP-linked domain"/>
    <property type="match status" value="1"/>
</dbReference>
<dbReference type="InterPro" id="IPR010255">
    <property type="entry name" value="Haem_peroxidase_sf"/>
</dbReference>
<comment type="catalytic activity">
    <reaction evidence="18">
        <text>NADPH + O2 + H(+) = H2O2 + NADP(+)</text>
        <dbReference type="Rhea" id="RHEA:11260"/>
        <dbReference type="ChEBI" id="CHEBI:15378"/>
        <dbReference type="ChEBI" id="CHEBI:15379"/>
        <dbReference type="ChEBI" id="CHEBI:16240"/>
        <dbReference type="ChEBI" id="CHEBI:57783"/>
        <dbReference type="ChEBI" id="CHEBI:58349"/>
        <dbReference type="EC" id="1.6.3.1"/>
    </reaction>
</comment>
<feature type="non-terminal residue" evidence="24">
    <location>
        <position position="1"/>
    </location>
</feature>
<dbReference type="InterPro" id="IPR018247">
    <property type="entry name" value="EF_Hand_1_Ca_BS"/>
</dbReference>
<dbReference type="Gene3D" id="3.40.50.80">
    <property type="entry name" value="Nucleotide-binding domain of ferredoxin-NADP reductase (FNR) module"/>
    <property type="match status" value="1"/>
</dbReference>
<dbReference type="AlphaFoldDB" id="A0A3Q0JHS4"/>
<dbReference type="GO" id="GO:0005509">
    <property type="term" value="F:calcium ion binding"/>
    <property type="evidence" value="ECO:0007669"/>
    <property type="project" value="InterPro"/>
</dbReference>
<evidence type="ECO:0000256" key="5">
    <source>
        <dbReference type="ARBA" id="ARBA00022630"/>
    </source>
</evidence>
<evidence type="ECO:0000256" key="20">
    <source>
        <dbReference type="SAM" id="SignalP"/>
    </source>
</evidence>
<evidence type="ECO:0000313" key="23">
    <source>
        <dbReference type="Proteomes" id="UP000079169"/>
    </source>
</evidence>
<dbReference type="Pfam" id="PF08030">
    <property type="entry name" value="NAD_binding_6"/>
    <property type="match status" value="1"/>
</dbReference>
<comment type="subcellular location">
    <subcellularLocation>
        <location evidence="1">Apical cell membrane</location>
        <topology evidence="1">Multi-pass membrane protein</topology>
    </subcellularLocation>
</comment>
<dbReference type="InterPro" id="IPR039261">
    <property type="entry name" value="FNR_nucleotide-bd"/>
</dbReference>
<dbReference type="GO" id="GO:0004601">
    <property type="term" value="F:peroxidase activity"/>
    <property type="evidence" value="ECO:0007669"/>
    <property type="project" value="UniProtKB-KW"/>
</dbReference>
<name>A0A3Q0JHS4_DIACI</name>
<dbReference type="PaxDb" id="121845-A0A3Q0JHS4"/>
<evidence type="ECO:0000256" key="10">
    <source>
        <dbReference type="ARBA" id="ARBA00022837"/>
    </source>
</evidence>
<dbReference type="InterPro" id="IPR013121">
    <property type="entry name" value="Fe_red_NAD-bd_6"/>
</dbReference>
<dbReference type="InterPro" id="IPR037120">
    <property type="entry name" value="Haem_peroxidase_sf_animal"/>
</dbReference>
<dbReference type="RefSeq" id="XP_026687956.1">
    <property type="nucleotide sequence ID" value="XM_026832155.1"/>
</dbReference>
<evidence type="ECO:0000313" key="24">
    <source>
        <dbReference type="RefSeq" id="XP_026687956.1"/>
    </source>
</evidence>
<evidence type="ECO:0000256" key="16">
    <source>
        <dbReference type="ARBA" id="ARBA00023324"/>
    </source>
</evidence>
<keyword evidence="5" id="KW-0285">Flavoprotein</keyword>
<dbReference type="PROSITE" id="PS51384">
    <property type="entry name" value="FAD_FR"/>
    <property type="match status" value="1"/>
</dbReference>
<reference evidence="24" key="1">
    <citation type="submission" date="2025-08" db="UniProtKB">
        <authorList>
            <consortium name="RefSeq"/>
        </authorList>
    </citation>
    <scope>IDENTIFICATION</scope>
</reference>
<dbReference type="STRING" id="121845.A0A3Q0JHS4"/>
<keyword evidence="12 19" id="KW-1133">Transmembrane helix</keyword>
<dbReference type="SUPFAM" id="SSF63380">
    <property type="entry name" value="Riboflavin synthase domain-like"/>
    <property type="match status" value="1"/>
</dbReference>
<evidence type="ECO:0000256" key="9">
    <source>
        <dbReference type="ARBA" id="ARBA00022827"/>
    </source>
</evidence>
<keyword evidence="10" id="KW-0106">Calcium</keyword>
<dbReference type="Pfam" id="PF08022">
    <property type="entry name" value="FAD_binding_8"/>
    <property type="match status" value="1"/>
</dbReference>
<dbReference type="GO" id="GO:0042335">
    <property type="term" value="P:cuticle development"/>
    <property type="evidence" value="ECO:0007669"/>
    <property type="project" value="UniProtKB-ARBA"/>
</dbReference>
<dbReference type="InterPro" id="IPR017927">
    <property type="entry name" value="FAD-bd_FR_type"/>
</dbReference>
<organism evidence="23 24">
    <name type="scientific">Diaphorina citri</name>
    <name type="common">Asian citrus psyllid</name>
    <dbReference type="NCBI Taxonomy" id="121845"/>
    <lineage>
        <taxon>Eukaryota</taxon>
        <taxon>Metazoa</taxon>
        <taxon>Ecdysozoa</taxon>
        <taxon>Arthropoda</taxon>
        <taxon>Hexapoda</taxon>
        <taxon>Insecta</taxon>
        <taxon>Pterygota</taxon>
        <taxon>Neoptera</taxon>
        <taxon>Paraneoptera</taxon>
        <taxon>Hemiptera</taxon>
        <taxon>Sternorrhyncha</taxon>
        <taxon>Psylloidea</taxon>
        <taxon>Psyllidae</taxon>
        <taxon>Diaphorininae</taxon>
        <taxon>Diaphorina</taxon>
    </lineage>
</organism>
<evidence type="ECO:0000256" key="1">
    <source>
        <dbReference type="ARBA" id="ARBA00004424"/>
    </source>
</evidence>
<evidence type="ECO:0000256" key="7">
    <source>
        <dbReference type="ARBA" id="ARBA00022723"/>
    </source>
</evidence>
<dbReference type="SFLD" id="SFLDG01169">
    <property type="entry name" value="NADPH_oxidase_subgroup_(NOX)"/>
    <property type="match status" value="1"/>
</dbReference>
<evidence type="ECO:0000256" key="17">
    <source>
        <dbReference type="ARBA" id="ARBA00047455"/>
    </source>
</evidence>
<dbReference type="PANTHER" id="PTHR11972">
    <property type="entry name" value="NADPH OXIDASE"/>
    <property type="match status" value="1"/>
</dbReference>
<keyword evidence="11" id="KW-0521">NADP</keyword>
<dbReference type="GO" id="GO:0043020">
    <property type="term" value="C:NADPH oxidase complex"/>
    <property type="evidence" value="ECO:0007669"/>
    <property type="project" value="TreeGrafter"/>
</dbReference>
<dbReference type="SMART" id="SM00054">
    <property type="entry name" value="EFh"/>
    <property type="match status" value="3"/>
</dbReference>
<feature type="domain" description="EF-hand" evidence="21">
    <location>
        <begin position="55"/>
        <end position="76"/>
    </location>
</feature>
<evidence type="ECO:0000256" key="11">
    <source>
        <dbReference type="ARBA" id="ARBA00022857"/>
    </source>
</evidence>
<dbReference type="InterPro" id="IPR011992">
    <property type="entry name" value="EF-hand-dom_pair"/>
</dbReference>
<dbReference type="GO" id="GO:0016324">
    <property type="term" value="C:apical plasma membrane"/>
    <property type="evidence" value="ECO:0007669"/>
    <property type="project" value="UniProtKB-SubCell"/>
</dbReference>
<dbReference type="GO" id="GO:0016174">
    <property type="term" value="F:NAD(P)H oxidase H2O2-forming activity"/>
    <property type="evidence" value="ECO:0007669"/>
    <property type="project" value="UniProtKB-EC"/>
</dbReference>
<evidence type="ECO:0000256" key="14">
    <source>
        <dbReference type="ARBA" id="ARBA00023136"/>
    </source>
</evidence>
<gene>
    <name evidence="24" type="primary">LOC103521505</name>
</gene>
<proteinExistence type="inferred from homology"/>
<dbReference type="FunFam" id="2.40.30.10:FF:000059">
    <property type="entry name" value="dual oxidase isoform X1"/>
    <property type="match status" value="1"/>
</dbReference>
<dbReference type="GO" id="GO:0042303">
    <property type="term" value="P:molting cycle"/>
    <property type="evidence" value="ECO:0007669"/>
    <property type="project" value="UniProtKB-ARBA"/>
</dbReference>
<evidence type="ECO:0000256" key="8">
    <source>
        <dbReference type="ARBA" id="ARBA00022737"/>
    </source>
</evidence>
<keyword evidence="16" id="KW-0376">Hydrogen peroxide</keyword>
<dbReference type="Proteomes" id="UP000079169">
    <property type="component" value="Unplaced"/>
</dbReference>
<keyword evidence="6 19" id="KW-0812">Transmembrane</keyword>
<keyword evidence="15" id="KW-0325">Glycoprotein</keyword>
<dbReference type="PROSITE" id="PS50292">
    <property type="entry name" value="PEROXIDASE_3"/>
    <property type="match status" value="1"/>
</dbReference>
<dbReference type="InterPro" id="IPR019791">
    <property type="entry name" value="Haem_peroxidase_animal"/>
</dbReference>
<dbReference type="GO" id="GO:0042554">
    <property type="term" value="P:superoxide anion generation"/>
    <property type="evidence" value="ECO:0007669"/>
    <property type="project" value="TreeGrafter"/>
</dbReference>
<evidence type="ECO:0000256" key="4">
    <source>
        <dbReference type="ARBA" id="ARBA00022559"/>
    </source>
</evidence>
<dbReference type="Gene3D" id="2.40.30.10">
    <property type="entry name" value="Translation factors"/>
    <property type="match status" value="1"/>
</dbReference>
<dbReference type="PROSITE" id="PS00018">
    <property type="entry name" value="EF_HAND_1"/>
    <property type="match status" value="1"/>
</dbReference>
<dbReference type="GO" id="GO:0042744">
    <property type="term" value="P:hydrogen peroxide catabolic process"/>
    <property type="evidence" value="ECO:0007669"/>
    <property type="project" value="UniProtKB-KW"/>
</dbReference>
<comment type="catalytic activity">
    <reaction evidence="17">
        <text>NADH + O2 + H(+) = H2O2 + NAD(+)</text>
        <dbReference type="Rhea" id="RHEA:11264"/>
        <dbReference type="ChEBI" id="CHEBI:15378"/>
        <dbReference type="ChEBI" id="CHEBI:15379"/>
        <dbReference type="ChEBI" id="CHEBI:16240"/>
        <dbReference type="ChEBI" id="CHEBI:57540"/>
        <dbReference type="ChEBI" id="CHEBI:57945"/>
        <dbReference type="EC" id="1.6.3.1"/>
    </reaction>
</comment>
<evidence type="ECO:0000259" key="22">
    <source>
        <dbReference type="PROSITE" id="PS51384"/>
    </source>
</evidence>
<sequence length="754" mass="86161">LGDARSNQNPALLAFSILFFRWHNVIAAQIEDKHPELSDEEIFQKTRRLVVATLQDGDGRISFQEFLDTVVLFSRGHTEDKLRIIFDMCDNDRNGVIDKGELAEMLRSLVEMARTTSLTDSQVTELIDGMFQDAGLDSKDFLTYQDFKLMMRDYKGDFVAIGLDCKGAKQNFLDTSTNVARYGKCPTLSPLFQNVMTYSTLEEILMGMASQLSEKEDAVLCSDIRDKLFGPNEFSRRDLGALNIMRGRDNGIADYNTVRSSYNLKKLKSWNDLEAVNPALFKEAHGKEILKRLKRSYGNSLDNIDLYIGGMLESHEGPGPLFTNIILEQFTRLRDADRFWFENTENGCVEEKRKRGKTGTGKTKSTWFLRSHIINFYHVSTQPLEHLHCLTAEVHFPSDYKPGITFWLFQTITGITGVLLFVIMVLIFVFAHPTIRKKAYNWFWLAHSLYVFLFALMLIHGLARITGPPRFWIYFIGPGVVFILDKVVSLRTKYMALDILETELLPSDVIKIRFYRPPNFTYHSGQWVRLACTAFKNAAYHSFTLTSAPHENFLSCHIKAQGPWTWKLRNYFDPCNFNASEDQPKIRLEGPFGGGNQDWYKFEVAVMVGGGIGVTPYASILNDLVFGTSTNRYSGVSCKKLVILWYGPSTLSEVCTRTSIEKKDVTNVLEIHIFITQFFHKFDLRTTMLYICENHFQRLSKSSMFTGLKAVNHFGRPDMSSFLKFVQKKHSYVSKIGVFSCGPRPLTKSIMSAC</sequence>
<keyword evidence="7" id="KW-0479">Metal-binding</keyword>
<evidence type="ECO:0000256" key="19">
    <source>
        <dbReference type="SAM" id="Phobius"/>
    </source>
</evidence>
<feature type="transmembrane region" description="Helical" evidence="19">
    <location>
        <begin position="442"/>
        <end position="465"/>
    </location>
</feature>
<dbReference type="InterPro" id="IPR050369">
    <property type="entry name" value="RBOH/FRE"/>
</dbReference>
<dbReference type="Pfam" id="PF13499">
    <property type="entry name" value="EF-hand_7"/>
    <property type="match status" value="1"/>
</dbReference>
<accession>A0A3Q0JHS4</accession>
<dbReference type="CDD" id="cd06186">
    <property type="entry name" value="NOX_Duox_like_FAD_NADP"/>
    <property type="match status" value="1"/>
</dbReference>
<dbReference type="EC" id="1.6.3.1" evidence="3"/>
<feature type="transmembrane region" description="Helical" evidence="19">
    <location>
        <begin position="407"/>
        <end position="430"/>
    </location>
</feature>
<feature type="chain" id="PRO_5017924040" description="NAD(P)H oxidase (H2O2-forming)" evidence="20">
    <location>
        <begin position="28"/>
        <end position="754"/>
    </location>
</feature>
<evidence type="ECO:0000256" key="6">
    <source>
        <dbReference type="ARBA" id="ARBA00022692"/>
    </source>
</evidence>